<keyword evidence="3" id="KW-1185">Reference proteome</keyword>
<keyword evidence="1" id="KW-1133">Transmembrane helix</keyword>
<accession>B9TI61</accession>
<name>B9TI61_RICCO</name>
<reference evidence="3" key="1">
    <citation type="journal article" date="2010" name="Nat. Biotechnol.">
        <title>Draft genome sequence of the oilseed species Ricinus communis.</title>
        <authorList>
            <person name="Chan A.P."/>
            <person name="Crabtree J."/>
            <person name="Zhao Q."/>
            <person name="Lorenzi H."/>
            <person name="Orvis J."/>
            <person name="Puiu D."/>
            <person name="Melake-Berhan A."/>
            <person name="Jones K.M."/>
            <person name="Redman J."/>
            <person name="Chen G."/>
            <person name="Cahoon E.B."/>
            <person name="Gedil M."/>
            <person name="Stanke M."/>
            <person name="Haas B.J."/>
            <person name="Wortman J.R."/>
            <person name="Fraser-Liggett C.M."/>
            <person name="Ravel J."/>
            <person name="Rabinowicz P.D."/>
        </authorList>
    </citation>
    <scope>NUCLEOTIDE SEQUENCE [LARGE SCALE GENOMIC DNA]</scope>
    <source>
        <strain evidence="3">cv. Hale</strain>
    </source>
</reference>
<organism evidence="2 3">
    <name type="scientific">Ricinus communis</name>
    <name type="common">Castor bean</name>
    <dbReference type="NCBI Taxonomy" id="3988"/>
    <lineage>
        <taxon>Eukaryota</taxon>
        <taxon>Viridiplantae</taxon>
        <taxon>Streptophyta</taxon>
        <taxon>Embryophyta</taxon>
        <taxon>Tracheophyta</taxon>
        <taxon>Spermatophyta</taxon>
        <taxon>Magnoliopsida</taxon>
        <taxon>eudicotyledons</taxon>
        <taxon>Gunneridae</taxon>
        <taxon>Pentapetalae</taxon>
        <taxon>rosids</taxon>
        <taxon>fabids</taxon>
        <taxon>Malpighiales</taxon>
        <taxon>Euphorbiaceae</taxon>
        <taxon>Acalyphoideae</taxon>
        <taxon>Acalypheae</taxon>
        <taxon>Ricinus</taxon>
    </lineage>
</organism>
<keyword evidence="1" id="KW-0812">Transmembrane</keyword>
<dbReference type="Proteomes" id="UP000008311">
    <property type="component" value="Unassembled WGS sequence"/>
</dbReference>
<proteinExistence type="predicted"/>
<evidence type="ECO:0000313" key="2">
    <source>
        <dbReference type="EMBL" id="EEF24454.1"/>
    </source>
</evidence>
<dbReference type="AlphaFoldDB" id="B9TI61"/>
<dbReference type="InParanoid" id="B9TI61"/>
<dbReference type="EMBL" id="EQ982220">
    <property type="protein sequence ID" value="EEF24454.1"/>
    <property type="molecule type" value="Genomic_DNA"/>
</dbReference>
<evidence type="ECO:0000256" key="1">
    <source>
        <dbReference type="SAM" id="Phobius"/>
    </source>
</evidence>
<evidence type="ECO:0000313" key="3">
    <source>
        <dbReference type="Proteomes" id="UP000008311"/>
    </source>
</evidence>
<gene>
    <name evidence="2" type="ORF">RCOM_1854370</name>
</gene>
<sequence length="56" mass="6050">MSGSATGTAFSIATDVFMFIALFPKSRRQPHIIDGEDAPQETTFCGSSPLRAINFL</sequence>
<keyword evidence="1" id="KW-0472">Membrane</keyword>
<protein>
    <submittedName>
        <fullName evidence="2">Uncharacterized protein</fullName>
    </submittedName>
</protein>
<feature type="transmembrane region" description="Helical" evidence="1">
    <location>
        <begin position="6"/>
        <end position="23"/>
    </location>
</feature>